<keyword evidence="3" id="KW-0645">Protease</keyword>
<keyword evidence="5" id="KW-0068">Autocatalytic cleavage</keyword>
<dbReference type="Proteomes" id="UP001187531">
    <property type="component" value="Unassembled WGS sequence"/>
</dbReference>
<feature type="binding site" evidence="10">
    <location>
        <begin position="199"/>
        <end position="202"/>
    </location>
    <ligand>
        <name>substrate</name>
    </ligand>
</feature>
<evidence type="ECO:0000256" key="2">
    <source>
        <dbReference type="ARBA" id="ARBA00010872"/>
    </source>
</evidence>
<evidence type="ECO:0000256" key="5">
    <source>
        <dbReference type="ARBA" id="ARBA00022813"/>
    </source>
</evidence>
<comment type="catalytic activity">
    <reaction evidence="1">
        <text>Cleavage of a beta-linked Asp residue from the N-terminus of a polypeptide.</text>
        <dbReference type="EC" id="3.4.19.5"/>
    </reaction>
</comment>
<evidence type="ECO:0000256" key="6">
    <source>
        <dbReference type="ARBA" id="ARBA00049366"/>
    </source>
</evidence>
<dbReference type="GO" id="GO:0004067">
    <property type="term" value="F:asparaginase activity"/>
    <property type="evidence" value="ECO:0007669"/>
    <property type="project" value="UniProtKB-EC"/>
</dbReference>
<organism evidence="12 13">
    <name type="scientific">Artemia franciscana</name>
    <name type="common">Brine shrimp</name>
    <name type="synonym">Artemia sanfranciscana</name>
    <dbReference type="NCBI Taxonomy" id="6661"/>
    <lineage>
        <taxon>Eukaryota</taxon>
        <taxon>Metazoa</taxon>
        <taxon>Ecdysozoa</taxon>
        <taxon>Arthropoda</taxon>
        <taxon>Crustacea</taxon>
        <taxon>Branchiopoda</taxon>
        <taxon>Anostraca</taxon>
        <taxon>Artemiidae</taxon>
        <taxon>Artemia</taxon>
    </lineage>
</organism>
<keyword evidence="13" id="KW-1185">Reference proteome</keyword>
<dbReference type="SUPFAM" id="SSF56235">
    <property type="entry name" value="N-terminal nucleophile aminohydrolases (Ntn hydrolases)"/>
    <property type="match status" value="1"/>
</dbReference>
<evidence type="ECO:0000256" key="7">
    <source>
        <dbReference type="ARBA" id="ARBA00054922"/>
    </source>
</evidence>
<comment type="caution">
    <text evidence="12">The sequence shown here is derived from an EMBL/GenBank/DDBJ whole genome shotgun (WGS) entry which is preliminary data.</text>
</comment>
<dbReference type="PANTHER" id="PTHR10188">
    <property type="entry name" value="L-ASPARAGINASE"/>
    <property type="match status" value="1"/>
</dbReference>
<dbReference type="GO" id="GO:0005737">
    <property type="term" value="C:cytoplasm"/>
    <property type="evidence" value="ECO:0007669"/>
    <property type="project" value="TreeGrafter"/>
</dbReference>
<protein>
    <submittedName>
        <fullName evidence="12">Uncharacterized protein</fullName>
    </submittedName>
</protein>
<evidence type="ECO:0000313" key="13">
    <source>
        <dbReference type="Proteomes" id="UP001187531"/>
    </source>
</evidence>
<proteinExistence type="inferred from homology"/>
<accession>A0AA88HDV9</accession>
<evidence type="ECO:0000256" key="11">
    <source>
        <dbReference type="PIRSR" id="PIRSR600246-3"/>
    </source>
</evidence>
<dbReference type="CDD" id="cd04702">
    <property type="entry name" value="ASRGL1_like"/>
    <property type="match status" value="1"/>
</dbReference>
<dbReference type="GO" id="GO:0033345">
    <property type="term" value="P:L-asparagine catabolic process via L-aspartate"/>
    <property type="evidence" value="ECO:0007669"/>
    <property type="project" value="TreeGrafter"/>
</dbReference>
<dbReference type="InterPro" id="IPR000246">
    <property type="entry name" value="Peptidase_T2"/>
</dbReference>
<keyword evidence="4" id="KW-0378">Hydrolase</keyword>
<reference evidence="12" key="1">
    <citation type="submission" date="2023-07" db="EMBL/GenBank/DDBJ databases">
        <title>Chromosome-level genome assembly of Artemia franciscana.</title>
        <authorList>
            <person name="Jo E."/>
        </authorList>
    </citation>
    <scope>NUCLEOTIDE SEQUENCE</scope>
    <source>
        <tissue evidence="12">Whole body</tissue>
    </source>
</reference>
<evidence type="ECO:0000256" key="4">
    <source>
        <dbReference type="ARBA" id="ARBA00022801"/>
    </source>
</evidence>
<dbReference type="Pfam" id="PF01112">
    <property type="entry name" value="Asparaginase_2"/>
    <property type="match status" value="1"/>
</dbReference>
<feature type="site" description="Cleavage; by autolysis" evidence="11">
    <location>
        <begin position="170"/>
        <end position="171"/>
    </location>
</feature>
<evidence type="ECO:0000256" key="9">
    <source>
        <dbReference type="PIRSR" id="PIRSR600246-1"/>
    </source>
</evidence>
<name>A0AA88HDV9_ARTSF</name>
<feature type="binding site" evidence="10">
    <location>
        <begin position="222"/>
        <end position="225"/>
    </location>
    <ligand>
        <name>substrate</name>
    </ligand>
</feature>
<comment type="subunit">
    <text evidence="8">Heterodimer of an alpha and beta chain produced by autocleavage.</text>
</comment>
<dbReference type="PANTHER" id="PTHR10188:SF43">
    <property type="entry name" value="ASPARAGINASE (EUROFUNG)"/>
    <property type="match status" value="1"/>
</dbReference>
<dbReference type="AlphaFoldDB" id="A0AA88HDV9"/>
<evidence type="ECO:0000313" key="12">
    <source>
        <dbReference type="EMBL" id="KAK2707270.1"/>
    </source>
</evidence>
<evidence type="ECO:0000256" key="8">
    <source>
        <dbReference type="ARBA" id="ARBA00061780"/>
    </source>
</evidence>
<dbReference type="InterPro" id="IPR033844">
    <property type="entry name" value="ASRGL1_meta"/>
</dbReference>
<comment type="function">
    <text evidence="7">Has both L-asparaginase and beta-aspartyl peptidase activity. Does not have aspartylglucosaminidase activity and is inactive toward GlcNAc-L-Asn. Likewise, has no activity toward glutamine.</text>
</comment>
<dbReference type="GO" id="GO:0008798">
    <property type="term" value="F:beta-aspartyl-peptidase activity"/>
    <property type="evidence" value="ECO:0007669"/>
    <property type="project" value="UniProtKB-EC"/>
</dbReference>
<dbReference type="Gene3D" id="3.60.20.30">
    <property type="entry name" value="(Glycosyl)asparaginase"/>
    <property type="match status" value="1"/>
</dbReference>
<comment type="catalytic activity">
    <reaction evidence="6">
        <text>L-asparagine + H2O = L-aspartate + NH4(+)</text>
        <dbReference type="Rhea" id="RHEA:21016"/>
        <dbReference type="ChEBI" id="CHEBI:15377"/>
        <dbReference type="ChEBI" id="CHEBI:28938"/>
        <dbReference type="ChEBI" id="CHEBI:29991"/>
        <dbReference type="ChEBI" id="CHEBI:58048"/>
        <dbReference type="EC" id="3.5.1.1"/>
    </reaction>
</comment>
<dbReference type="EMBL" id="JAVRJZ010000019">
    <property type="protein sequence ID" value="KAK2707270.1"/>
    <property type="molecule type" value="Genomic_DNA"/>
</dbReference>
<gene>
    <name evidence="12" type="ORF">QYM36_015081</name>
</gene>
<dbReference type="FunFam" id="3.60.20.30:FF:000001">
    <property type="entry name" value="Isoaspartyl peptidase/L-asparaginase"/>
    <property type="match status" value="1"/>
</dbReference>
<sequence length="313" mass="32871">MNQPKIIVHGGAWAIPDDLREGVLQGVRHAANAGFQILKQGKASLDAVEIAVRILEDNPVFDAGRGSCLNAKGQVEMDAVIMNGRTLAAGAVAGIDCVKNPVSLARMVMEKTKHVLLIGEGAKLFAEEMNVEMVGQDYLVTKYAREELENYRKYEKTVGNLFNNKLSGCDTVGAVAIDCHGNIACATSTGGITAKRVGRVGDAPIVGAGAYCDNLGGGVSATGHGESIIRVSLAHQTVGLMKSGETADDACKMALSDMAERVHGAGGLIAISKNGDIGYHFTTERMAWAYASDDLVTSGLDPGDSEVFSMSKL</sequence>
<dbReference type="InterPro" id="IPR029055">
    <property type="entry name" value="Ntn_hydrolases_N"/>
</dbReference>
<comment type="similarity">
    <text evidence="2">Belongs to the Ntn-hydrolase family.</text>
</comment>
<evidence type="ECO:0000256" key="1">
    <source>
        <dbReference type="ARBA" id="ARBA00000306"/>
    </source>
</evidence>
<feature type="active site" description="Nucleophile" evidence="9">
    <location>
        <position position="171"/>
    </location>
</feature>
<evidence type="ECO:0000256" key="3">
    <source>
        <dbReference type="ARBA" id="ARBA00022670"/>
    </source>
</evidence>
<evidence type="ECO:0000256" key="10">
    <source>
        <dbReference type="PIRSR" id="PIRSR600246-2"/>
    </source>
</evidence>
<dbReference type="GO" id="GO:0006508">
    <property type="term" value="P:proteolysis"/>
    <property type="evidence" value="ECO:0007669"/>
    <property type="project" value="UniProtKB-KW"/>
</dbReference>